<sequence>MILGLSMEFGPVYVSNDNEQEDTLSPTASLTQNTQPGSIIQPVNQTPGFWGTIFSDWSPKKK</sequence>
<dbReference type="Proteomes" id="UP000286134">
    <property type="component" value="Unassembled WGS sequence"/>
</dbReference>
<proteinExistence type="predicted"/>
<organism evidence="2 3">
    <name type="scientific">Erysiphe neolycopersici</name>
    <dbReference type="NCBI Taxonomy" id="212602"/>
    <lineage>
        <taxon>Eukaryota</taxon>
        <taxon>Fungi</taxon>
        <taxon>Dikarya</taxon>
        <taxon>Ascomycota</taxon>
        <taxon>Pezizomycotina</taxon>
        <taxon>Leotiomycetes</taxon>
        <taxon>Erysiphales</taxon>
        <taxon>Erysiphaceae</taxon>
        <taxon>Erysiphe</taxon>
    </lineage>
</organism>
<keyword evidence="3" id="KW-1185">Reference proteome</keyword>
<feature type="region of interest" description="Disordered" evidence="1">
    <location>
        <begin position="16"/>
        <end position="42"/>
    </location>
</feature>
<gene>
    <name evidence="2" type="ORF">OnM2_077038</name>
</gene>
<evidence type="ECO:0000313" key="2">
    <source>
        <dbReference type="EMBL" id="RKF56963.1"/>
    </source>
</evidence>
<evidence type="ECO:0000313" key="3">
    <source>
        <dbReference type="Proteomes" id="UP000286134"/>
    </source>
</evidence>
<dbReference type="AlphaFoldDB" id="A0A420HHS6"/>
<accession>A0A420HHS6</accession>
<feature type="compositionally biased region" description="Polar residues" evidence="1">
    <location>
        <begin position="23"/>
        <end position="42"/>
    </location>
</feature>
<comment type="caution">
    <text evidence="2">The sequence shown here is derived from an EMBL/GenBank/DDBJ whole genome shotgun (WGS) entry which is preliminary data.</text>
</comment>
<name>A0A420HHS6_9PEZI</name>
<protein>
    <submittedName>
        <fullName evidence="2">Uncharacterized protein</fullName>
    </submittedName>
</protein>
<evidence type="ECO:0000256" key="1">
    <source>
        <dbReference type="SAM" id="MobiDB-lite"/>
    </source>
</evidence>
<dbReference type="EMBL" id="MCFK01007764">
    <property type="protein sequence ID" value="RKF56963.1"/>
    <property type="molecule type" value="Genomic_DNA"/>
</dbReference>
<reference evidence="2 3" key="1">
    <citation type="journal article" date="2018" name="BMC Genomics">
        <title>Comparative genome analyses reveal sequence features reflecting distinct modes of host-adaptation between dicot and monocot powdery mildew.</title>
        <authorList>
            <person name="Wu Y."/>
            <person name="Ma X."/>
            <person name="Pan Z."/>
            <person name="Kale S.D."/>
            <person name="Song Y."/>
            <person name="King H."/>
            <person name="Zhang Q."/>
            <person name="Presley C."/>
            <person name="Deng X."/>
            <person name="Wei C.I."/>
            <person name="Xiao S."/>
        </authorList>
    </citation>
    <scope>NUCLEOTIDE SEQUENCE [LARGE SCALE GENOMIC DNA]</scope>
    <source>
        <strain evidence="2">UMSG2</strain>
    </source>
</reference>